<dbReference type="OrthoDB" id="9992904at2"/>
<keyword evidence="2" id="KW-1185">Reference proteome</keyword>
<dbReference type="EMBL" id="CP035806">
    <property type="protein sequence ID" value="QBE47564.1"/>
    <property type="molecule type" value="Genomic_DNA"/>
</dbReference>
<name>A0A4P6KDU9_9MICO</name>
<accession>A0A4P6KDU9</accession>
<dbReference type="PROSITE" id="PS51257">
    <property type="entry name" value="PROKAR_LIPOPROTEIN"/>
    <property type="match status" value="1"/>
</dbReference>
<dbReference type="AlphaFoldDB" id="A0A4P6KDU9"/>
<dbReference type="KEGG" id="ltr:EVS81_00895"/>
<organism evidence="1 2">
    <name type="scientific">Leucobacter triazinivorans</name>
    <dbReference type="NCBI Taxonomy" id="1784719"/>
    <lineage>
        <taxon>Bacteria</taxon>
        <taxon>Bacillati</taxon>
        <taxon>Actinomycetota</taxon>
        <taxon>Actinomycetes</taxon>
        <taxon>Micrococcales</taxon>
        <taxon>Microbacteriaceae</taxon>
        <taxon>Leucobacter</taxon>
    </lineage>
</organism>
<dbReference type="Proteomes" id="UP000289260">
    <property type="component" value="Chromosome"/>
</dbReference>
<evidence type="ECO:0000313" key="2">
    <source>
        <dbReference type="Proteomes" id="UP000289260"/>
    </source>
</evidence>
<proteinExistence type="predicted"/>
<sequence length="160" mass="17003">MKARAHPLSVVALAGVMWTTIGCTAEPQQPTGTLVVEDNAAGSFASSEAWRLPMVSGDHQIGRIDSASPENTVLSFAELRGNRFVTYATCDEGSYLRIEVAATGDIGETVREIECDGTIFRHTVVFDPDLVSPAQLKVTGSGDWAVSLAWQEESGDDASG</sequence>
<protein>
    <submittedName>
        <fullName evidence="1">Uncharacterized protein</fullName>
    </submittedName>
</protein>
<reference evidence="1 2" key="1">
    <citation type="submission" date="2019-02" db="EMBL/GenBank/DDBJ databases">
        <authorList>
            <person name="Sun L."/>
            <person name="Pan D."/>
            <person name="Wu X."/>
        </authorList>
    </citation>
    <scope>NUCLEOTIDE SEQUENCE [LARGE SCALE GENOMIC DNA]</scope>
    <source>
        <strain evidence="1 2">JW-1</strain>
    </source>
</reference>
<evidence type="ECO:0000313" key="1">
    <source>
        <dbReference type="EMBL" id="QBE47564.1"/>
    </source>
</evidence>
<dbReference type="RefSeq" id="WP_130108722.1">
    <property type="nucleotide sequence ID" value="NZ_CP035806.1"/>
</dbReference>
<gene>
    <name evidence="1" type="ORF">EVS81_00895</name>
</gene>